<sequence>MSKRSQAPPTPSSILKDGTGEPSLKPTSTTTHSHYSLRNFQSNQPSATIPKPPRFSSNESADKSSEPFYMGKIVPIIAKLTANTFV</sequence>
<dbReference type="RefSeq" id="XP_046049692.1">
    <property type="nucleotide sequence ID" value="XM_046185936.1"/>
</dbReference>
<evidence type="ECO:0000256" key="1">
    <source>
        <dbReference type="SAM" id="MobiDB-lite"/>
    </source>
</evidence>
<dbReference type="Proteomes" id="UP000720189">
    <property type="component" value="Unassembled WGS sequence"/>
</dbReference>
<feature type="region of interest" description="Disordered" evidence="1">
    <location>
        <begin position="1"/>
        <end position="68"/>
    </location>
</feature>
<dbReference type="EMBL" id="JAGMUX010000008">
    <property type="protein sequence ID" value="KAH7250373.1"/>
    <property type="molecule type" value="Genomic_DNA"/>
</dbReference>
<dbReference type="AlphaFoldDB" id="A0A9P9H4W4"/>
<accession>A0A9P9H4W4</accession>
<comment type="caution">
    <text evidence="2">The sequence shown here is derived from an EMBL/GenBank/DDBJ whole genome shotgun (WGS) entry which is preliminary data.</text>
</comment>
<dbReference type="GeneID" id="70215890"/>
<evidence type="ECO:0000313" key="3">
    <source>
        <dbReference type="Proteomes" id="UP000720189"/>
    </source>
</evidence>
<gene>
    <name evidence="2" type="ORF">BKA55DRAFT_378220</name>
</gene>
<keyword evidence="3" id="KW-1185">Reference proteome</keyword>
<organism evidence="2 3">
    <name type="scientific">Fusarium redolens</name>
    <dbReference type="NCBI Taxonomy" id="48865"/>
    <lineage>
        <taxon>Eukaryota</taxon>
        <taxon>Fungi</taxon>
        <taxon>Dikarya</taxon>
        <taxon>Ascomycota</taxon>
        <taxon>Pezizomycotina</taxon>
        <taxon>Sordariomycetes</taxon>
        <taxon>Hypocreomycetidae</taxon>
        <taxon>Hypocreales</taxon>
        <taxon>Nectriaceae</taxon>
        <taxon>Fusarium</taxon>
        <taxon>Fusarium redolens species complex</taxon>
    </lineage>
</organism>
<evidence type="ECO:0000313" key="2">
    <source>
        <dbReference type="EMBL" id="KAH7250373.1"/>
    </source>
</evidence>
<protein>
    <submittedName>
        <fullName evidence="2">Uncharacterized protein</fullName>
    </submittedName>
</protein>
<proteinExistence type="predicted"/>
<reference evidence="2" key="1">
    <citation type="journal article" date="2021" name="Nat. Commun.">
        <title>Genetic determinants of endophytism in the Arabidopsis root mycobiome.</title>
        <authorList>
            <person name="Mesny F."/>
            <person name="Miyauchi S."/>
            <person name="Thiergart T."/>
            <person name="Pickel B."/>
            <person name="Atanasova L."/>
            <person name="Karlsson M."/>
            <person name="Huettel B."/>
            <person name="Barry K.W."/>
            <person name="Haridas S."/>
            <person name="Chen C."/>
            <person name="Bauer D."/>
            <person name="Andreopoulos W."/>
            <person name="Pangilinan J."/>
            <person name="LaButti K."/>
            <person name="Riley R."/>
            <person name="Lipzen A."/>
            <person name="Clum A."/>
            <person name="Drula E."/>
            <person name="Henrissat B."/>
            <person name="Kohler A."/>
            <person name="Grigoriev I.V."/>
            <person name="Martin F.M."/>
            <person name="Hacquard S."/>
        </authorList>
    </citation>
    <scope>NUCLEOTIDE SEQUENCE</scope>
    <source>
        <strain evidence="2">MPI-CAGE-AT-0023</strain>
    </source>
</reference>
<name>A0A9P9H4W4_FUSRE</name>
<feature type="compositionally biased region" description="Polar residues" evidence="1">
    <location>
        <begin position="25"/>
        <end position="47"/>
    </location>
</feature>